<dbReference type="RefSeq" id="WP_139198102.1">
    <property type="nucleotide sequence ID" value="NZ_FOCF01000009.1"/>
</dbReference>
<accession>A0A1H8HVR3</accession>
<sequence length="623" mass="63660">MTLLNGMVGEETYLQGKYLAVGLSSSGTIGTAKNVPSSVTTDTGAGYRRLGLIGDTDGFGTGKAATHDAVVRGLCIEGFNIGYKTGGNTYVRSNQELAGLSQIDGKASNGSTKTVAESDWKGATTEKLGVDQKITLTDDAKFLRFEVTLTNNSSVSMADLRYMRTVDPDLADGFSTVNTIVKQGSGSALVTAAAKAGADPMFLYSNDDRAVVTTGGFINQNPYANSVTTAQAVGTVTNADVSMSINFDLGTLGAGKATTVVFYMGITDNLNATIAQIDKLSGGTVTTPPPVTNTAPVAVDDTLAIVSGDTGKGNVLTNDKDADGDALTAALKKGPSHGTVTLSADGSYVYKAAAGYVGSDSFTYTASDGKASSSATVAVSVKAPPPVNPGLPESPLLQRAGTVDGSASTSDTLTGAKAHNSFYFDLDAKSGADKISNFGEHDILVTNGKLFDGNGDGIISMPRQKLCLDGAGSADTVTIAGVTALRFLGTDDTGLSVYADASVKPKGAIEGKISDDVLKGDVLDAKKNVFFFDTGLDIHLGDDRIDSFGAKDLLVTTSALSSTELGKSGVAKLTGDVGTVELHGLAGAAVQSLEFDGSVDHGGVTYYVYSLEGSAVGTANLSF</sequence>
<keyword evidence="2" id="KW-1185">Reference proteome</keyword>
<dbReference type="OrthoDB" id="7520414at2"/>
<dbReference type="AlphaFoldDB" id="A0A1H8HVR3"/>
<dbReference type="STRING" id="1166340.SAMN05192583_3119"/>
<gene>
    <name evidence="1" type="ORF">SAMN05192583_3119</name>
</gene>
<dbReference type="Proteomes" id="UP000199206">
    <property type="component" value="Unassembled WGS sequence"/>
</dbReference>
<reference evidence="2" key="1">
    <citation type="submission" date="2016-10" db="EMBL/GenBank/DDBJ databases">
        <authorList>
            <person name="Varghese N."/>
            <person name="Submissions S."/>
        </authorList>
    </citation>
    <scope>NUCLEOTIDE SEQUENCE [LARGE SCALE GENOMIC DNA]</scope>
    <source>
        <strain evidence="2">S6-262</strain>
    </source>
</reference>
<protein>
    <submittedName>
        <fullName evidence="1">VCBS repeat-containing protein</fullName>
    </submittedName>
</protein>
<evidence type="ECO:0000313" key="1">
    <source>
        <dbReference type="EMBL" id="SEN60131.1"/>
    </source>
</evidence>
<dbReference type="Gene3D" id="2.60.40.2810">
    <property type="match status" value="1"/>
</dbReference>
<dbReference type="InterPro" id="IPR010221">
    <property type="entry name" value="VCBS_dom"/>
</dbReference>
<name>A0A1H8HVR3_9SPHN</name>
<dbReference type="Pfam" id="PF17963">
    <property type="entry name" value="Big_9"/>
    <property type="match status" value="1"/>
</dbReference>
<organism evidence="1 2">
    <name type="scientific">Sphingomonas gellani</name>
    <dbReference type="NCBI Taxonomy" id="1166340"/>
    <lineage>
        <taxon>Bacteria</taxon>
        <taxon>Pseudomonadati</taxon>
        <taxon>Pseudomonadota</taxon>
        <taxon>Alphaproteobacteria</taxon>
        <taxon>Sphingomonadales</taxon>
        <taxon>Sphingomonadaceae</taxon>
        <taxon>Sphingomonas</taxon>
    </lineage>
</organism>
<evidence type="ECO:0000313" key="2">
    <source>
        <dbReference type="Proteomes" id="UP000199206"/>
    </source>
</evidence>
<proteinExistence type="predicted"/>
<dbReference type="EMBL" id="FOCF01000009">
    <property type="protein sequence ID" value="SEN60131.1"/>
    <property type="molecule type" value="Genomic_DNA"/>
</dbReference>
<dbReference type="NCBIfam" id="TIGR01965">
    <property type="entry name" value="VCBS_repeat"/>
    <property type="match status" value="1"/>
</dbReference>